<proteinExistence type="predicted"/>
<dbReference type="AlphaFoldDB" id="A0A1F7RNM4"/>
<evidence type="ECO:0000256" key="1">
    <source>
        <dbReference type="SAM" id="MobiDB-lite"/>
    </source>
</evidence>
<feature type="region of interest" description="Disordered" evidence="1">
    <location>
        <begin position="58"/>
        <end position="79"/>
    </location>
</feature>
<feature type="compositionally biased region" description="Basic residues" evidence="1">
    <location>
        <begin position="63"/>
        <end position="79"/>
    </location>
</feature>
<comment type="caution">
    <text evidence="2">The sequence shown here is derived from an EMBL/GenBank/DDBJ whole genome shotgun (WGS) entry which is preliminary data.</text>
</comment>
<organism evidence="2 3">
    <name type="scientific">Candidatus Schekmanbacteria bacterium RBG_16_38_10</name>
    <dbReference type="NCBI Taxonomy" id="1817879"/>
    <lineage>
        <taxon>Bacteria</taxon>
        <taxon>Candidatus Schekmaniibacteriota</taxon>
    </lineage>
</organism>
<dbReference type="Proteomes" id="UP000178797">
    <property type="component" value="Unassembled WGS sequence"/>
</dbReference>
<gene>
    <name evidence="2" type="ORF">A2W05_00180</name>
</gene>
<name>A0A1F7RNM4_9BACT</name>
<evidence type="ECO:0000313" key="2">
    <source>
        <dbReference type="EMBL" id="OGL43152.1"/>
    </source>
</evidence>
<sequence length="79" mass="8838">MKRKKNAQTIVQILNSVIVPIPAVKNMVCVASAFNTTESAMKFQPVFSPLKLRKHGTELSKSSLKHGNRGPQLHKARWL</sequence>
<dbReference type="EMBL" id="MGDE01000238">
    <property type="protein sequence ID" value="OGL43152.1"/>
    <property type="molecule type" value="Genomic_DNA"/>
</dbReference>
<evidence type="ECO:0000313" key="3">
    <source>
        <dbReference type="Proteomes" id="UP000178797"/>
    </source>
</evidence>
<protein>
    <submittedName>
        <fullName evidence="2">Uncharacterized protein</fullName>
    </submittedName>
</protein>
<accession>A0A1F7RNM4</accession>
<reference evidence="2 3" key="1">
    <citation type="journal article" date="2016" name="Nat. Commun.">
        <title>Thousands of microbial genomes shed light on interconnected biogeochemical processes in an aquifer system.</title>
        <authorList>
            <person name="Anantharaman K."/>
            <person name="Brown C.T."/>
            <person name="Hug L.A."/>
            <person name="Sharon I."/>
            <person name="Castelle C.J."/>
            <person name="Probst A.J."/>
            <person name="Thomas B.C."/>
            <person name="Singh A."/>
            <person name="Wilkins M.J."/>
            <person name="Karaoz U."/>
            <person name="Brodie E.L."/>
            <person name="Williams K.H."/>
            <person name="Hubbard S.S."/>
            <person name="Banfield J.F."/>
        </authorList>
    </citation>
    <scope>NUCLEOTIDE SEQUENCE [LARGE SCALE GENOMIC DNA]</scope>
</reference>